<evidence type="ECO:0000256" key="1">
    <source>
        <dbReference type="ARBA" id="ARBA00023015"/>
    </source>
</evidence>
<protein>
    <recommendedName>
        <fullName evidence="4">HTH luxR-type domain-containing protein</fullName>
    </recommendedName>
</protein>
<dbReference type="PANTHER" id="PTHR44688:SF16">
    <property type="entry name" value="DNA-BINDING TRANSCRIPTIONAL ACTIVATOR DEVR_DOSR"/>
    <property type="match status" value="1"/>
</dbReference>
<dbReference type="InterPro" id="IPR000792">
    <property type="entry name" value="Tscrpt_reg_LuxR_C"/>
</dbReference>
<dbReference type="EMBL" id="CP011454">
    <property type="protein sequence ID" value="AMW03855.1"/>
    <property type="molecule type" value="Genomic_DNA"/>
</dbReference>
<dbReference type="SUPFAM" id="SSF46894">
    <property type="entry name" value="C-terminal effector domain of the bipartite response regulators"/>
    <property type="match status" value="1"/>
</dbReference>
<sequence length="380" mass="41877">MSIALTHAEQRRLMALSDTLLSPLAAADPDTWRRDVDEGLRLAFGCDHVMFVTPESGRVVFRSPSIDDDVLQVFADLTTPDPRTGLFASKDPVVDTWFQARRADRMEVFTETTNANMLAQLGHDMRRSEIANTVWRGGMLDFFGLMTDDDGSEMMLITGYERRGATRLSDDAIRQRLQLILPAFRAGHHALARFGERRDGLMRTLDFMSDALLLLDRGGRELHRNVACRALLSAEPQAEALLVACRQLAFAVSSPRLVVERDGPAPVERTLSTAQSRYTARAVPASRAMCDVDGAVLVSLGRATPAAVSDEMLRERWGLTPREIEVVRLLARGSSNAEVAAALGVSAYTARNHTERALLKLGVSSRARVGPLLRGEMYEG</sequence>
<dbReference type="GO" id="GO:0006355">
    <property type="term" value="P:regulation of DNA-templated transcription"/>
    <property type="evidence" value="ECO:0007669"/>
    <property type="project" value="InterPro"/>
</dbReference>
<evidence type="ECO:0000313" key="5">
    <source>
        <dbReference type="EMBL" id="AMW03855.1"/>
    </source>
</evidence>
<evidence type="ECO:0000256" key="3">
    <source>
        <dbReference type="ARBA" id="ARBA00023163"/>
    </source>
</evidence>
<feature type="domain" description="HTH luxR-type" evidence="4">
    <location>
        <begin position="316"/>
        <end position="373"/>
    </location>
</feature>
<dbReference type="STRING" id="1379270.GEMMAAP_01355"/>
<keyword evidence="3" id="KW-0804">Transcription</keyword>
<dbReference type="PANTHER" id="PTHR44688">
    <property type="entry name" value="DNA-BINDING TRANSCRIPTIONAL ACTIVATOR DEVR_DOSR"/>
    <property type="match status" value="1"/>
</dbReference>
<gene>
    <name evidence="5" type="ORF">GEMMAAP_01355</name>
</gene>
<dbReference type="InterPro" id="IPR036388">
    <property type="entry name" value="WH-like_DNA-bd_sf"/>
</dbReference>
<dbReference type="Gene3D" id="1.10.10.10">
    <property type="entry name" value="Winged helix-like DNA-binding domain superfamily/Winged helix DNA-binding domain"/>
    <property type="match status" value="1"/>
</dbReference>
<dbReference type="GO" id="GO:0003677">
    <property type="term" value="F:DNA binding"/>
    <property type="evidence" value="ECO:0007669"/>
    <property type="project" value="UniProtKB-KW"/>
</dbReference>
<dbReference type="Proteomes" id="UP000076404">
    <property type="component" value="Chromosome"/>
</dbReference>
<name>A0A143BGV8_9BACT</name>
<accession>A0A143BGV8</accession>
<dbReference type="SMART" id="SM00421">
    <property type="entry name" value="HTH_LUXR"/>
    <property type="match status" value="1"/>
</dbReference>
<dbReference type="Pfam" id="PF00196">
    <property type="entry name" value="GerE"/>
    <property type="match status" value="1"/>
</dbReference>
<reference evidence="5 6" key="2">
    <citation type="journal article" date="2016" name="Environ. Microbiol. Rep.">
        <title>Metagenomic evidence for the presence of phototrophic Gemmatimonadetes bacteria in diverse environments.</title>
        <authorList>
            <person name="Zeng Y."/>
            <person name="Baumbach J."/>
            <person name="Barbosa E.G."/>
            <person name="Azevedo V."/>
            <person name="Zhang C."/>
            <person name="Koblizek M."/>
        </authorList>
    </citation>
    <scope>NUCLEOTIDE SEQUENCE [LARGE SCALE GENOMIC DNA]</scope>
    <source>
        <strain evidence="5 6">AP64</strain>
    </source>
</reference>
<organism evidence="5 6">
    <name type="scientific">Gemmatimonas phototrophica</name>
    <dbReference type="NCBI Taxonomy" id="1379270"/>
    <lineage>
        <taxon>Bacteria</taxon>
        <taxon>Pseudomonadati</taxon>
        <taxon>Gemmatimonadota</taxon>
        <taxon>Gemmatimonadia</taxon>
        <taxon>Gemmatimonadales</taxon>
        <taxon>Gemmatimonadaceae</taxon>
        <taxon>Gemmatimonas</taxon>
    </lineage>
</organism>
<dbReference type="RefSeq" id="WP_026849132.1">
    <property type="nucleotide sequence ID" value="NZ_CP011454.1"/>
</dbReference>
<dbReference type="InterPro" id="IPR016032">
    <property type="entry name" value="Sig_transdc_resp-reg_C-effctor"/>
</dbReference>
<dbReference type="CDD" id="cd06170">
    <property type="entry name" value="LuxR_C_like"/>
    <property type="match status" value="1"/>
</dbReference>
<dbReference type="eggNOG" id="COG2197">
    <property type="taxonomic scope" value="Bacteria"/>
</dbReference>
<keyword evidence="6" id="KW-1185">Reference proteome</keyword>
<evidence type="ECO:0000256" key="2">
    <source>
        <dbReference type="ARBA" id="ARBA00023125"/>
    </source>
</evidence>
<evidence type="ECO:0000313" key="6">
    <source>
        <dbReference type="Proteomes" id="UP000076404"/>
    </source>
</evidence>
<reference evidence="5 6" key="1">
    <citation type="journal article" date="2014" name="Proc. Natl. Acad. Sci. U.S.A.">
        <title>Functional type 2 photosynthetic reaction centers found in the rare bacterial phylum Gemmatimonadetes.</title>
        <authorList>
            <person name="Zeng Y."/>
            <person name="Feng F."/>
            <person name="Medova H."/>
            <person name="Dean J."/>
            <person name="Koblizek M."/>
        </authorList>
    </citation>
    <scope>NUCLEOTIDE SEQUENCE [LARGE SCALE GENOMIC DNA]</scope>
    <source>
        <strain evidence="5 6">AP64</strain>
    </source>
</reference>
<dbReference type="OrthoDB" id="9816469at2"/>
<dbReference type="KEGG" id="gph:GEMMAAP_01355"/>
<evidence type="ECO:0000259" key="4">
    <source>
        <dbReference type="SMART" id="SM00421"/>
    </source>
</evidence>
<dbReference type="PRINTS" id="PR00038">
    <property type="entry name" value="HTHLUXR"/>
</dbReference>
<keyword evidence="1" id="KW-0805">Transcription regulation</keyword>
<proteinExistence type="predicted"/>
<dbReference type="AlphaFoldDB" id="A0A143BGV8"/>
<keyword evidence="2" id="KW-0238">DNA-binding</keyword>